<evidence type="ECO:0000259" key="13">
    <source>
        <dbReference type="PROSITE" id="PS51747"/>
    </source>
</evidence>
<dbReference type="GO" id="GO:0008835">
    <property type="term" value="F:diaminohydroxyphosphoribosylaminopyrimidine deaminase activity"/>
    <property type="evidence" value="ECO:0007669"/>
    <property type="project" value="UniProtKB-EC"/>
</dbReference>
<evidence type="ECO:0000256" key="1">
    <source>
        <dbReference type="ARBA" id="ARBA00002151"/>
    </source>
</evidence>
<dbReference type="EC" id="1.1.1.193" evidence="12"/>
<dbReference type="EC" id="3.5.4.26" evidence="12"/>
<dbReference type="GO" id="GO:0008703">
    <property type="term" value="F:5-amino-6-(5-phosphoribosylamino)uracil reductase activity"/>
    <property type="evidence" value="ECO:0007669"/>
    <property type="project" value="UniProtKB-EC"/>
</dbReference>
<dbReference type="InterPro" id="IPR016192">
    <property type="entry name" value="APOBEC/CMP_deaminase_Zn-bd"/>
</dbReference>
<dbReference type="SUPFAM" id="SSF53597">
    <property type="entry name" value="Dihydrofolate reductase-like"/>
    <property type="match status" value="1"/>
</dbReference>
<dbReference type="PANTHER" id="PTHR38011">
    <property type="entry name" value="DIHYDROFOLATE REDUCTASE FAMILY PROTEIN (AFU_ORTHOLOGUE AFUA_8G06820)"/>
    <property type="match status" value="1"/>
</dbReference>
<keyword evidence="15" id="KW-1185">Reference proteome</keyword>
<evidence type="ECO:0000256" key="10">
    <source>
        <dbReference type="ARBA" id="ARBA00023002"/>
    </source>
</evidence>
<dbReference type="InterPro" id="IPR024072">
    <property type="entry name" value="DHFR-like_dom_sf"/>
</dbReference>
<dbReference type="InterPro" id="IPR011549">
    <property type="entry name" value="RibD_C"/>
</dbReference>
<comment type="cofactor">
    <cofactor evidence="12">
        <name>Zn(2+)</name>
        <dbReference type="ChEBI" id="CHEBI:29105"/>
    </cofactor>
    <text evidence="12">Binds 1 zinc ion.</text>
</comment>
<dbReference type="PANTHER" id="PTHR38011:SF7">
    <property type="entry name" value="2,5-DIAMINO-6-RIBOSYLAMINO-4(3H)-PYRIMIDINONE 5'-PHOSPHATE REDUCTASE"/>
    <property type="match status" value="1"/>
</dbReference>
<dbReference type="Pfam" id="PF00383">
    <property type="entry name" value="dCMP_cyt_deam_1"/>
    <property type="match status" value="1"/>
</dbReference>
<dbReference type="NCBIfam" id="TIGR00227">
    <property type="entry name" value="ribD_Cterm"/>
    <property type="match status" value="1"/>
</dbReference>
<comment type="catalytic activity">
    <reaction evidence="12">
        <text>2,5-diamino-6-hydroxy-4-(5-phosphoribosylamino)-pyrimidine + H2O + H(+) = 5-amino-6-(5-phospho-D-ribosylamino)uracil + NH4(+)</text>
        <dbReference type="Rhea" id="RHEA:21868"/>
        <dbReference type="ChEBI" id="CHEBI:15377"/>
        <dbReference type="ChEBI" id="CHEBI:15378"/>
        <dbReference type="ChEBI" id="CHEBI:28938"/>
        <dbReference type="ChEBI" id="CHEBI:58453"/>
        <dbReference type="ChEBI" id="CHEBI:58614"/>
        <dbReference type="EC" id="3.5.4.26"/>
    </reaction>
</comment>
<dbReference type="InterPro" id="IPR002734">
    <property type="entry name" value="RibDG_C"/>
</dbReference>
<organism evidence="14 15">
    <name type="scientific">Paludisphaera mucosa</name>
    <dbReference type="NCBI Taxonomy" id="3030827"/>
    <lineage>
        <taxon>Bacteria</taxon>
        <taxon>Pseudomonadati</taxon>
        <taxon>Planctomycetota</taxon>
        <taxon>Planctomycetia</taxon>
        <taxon>Isosphaerales</taxon>
        <taxon>Isosphaeraceae</taxon>
        <taxon>Paludisphaera</taxon>
    </lineage>
</organism>
<gene>
    <name evidence="14" type="primary">ribD</name>
    <name evidence="14" type="ORF">PZE19_03950</name>
</gene>
<dbReference type="NCBIfam" id="TIGR00326">
    <property type="entry name" value="eubact_ribD"/>
    <property type="match status" value="1"/>
</dbReference>
<dbReference type="PROSITE" id="PS51747">
    <property type="entry name" value="CYT_DCMP_DEAMINASES_2"/>
    <property type="match status" value="1"/>
</dbReference>
<sequence length="377" mass="39841">MRKALDEAAKGRGRVEPNPMVGAVVVQEDRLIAVGHHQRFGGPHAEVLALEAAGDQARGATLYVTLEPCCHFGKTPPCTEAILRAGVARVVAAHRDPFPKVAGGGLARLREAGVEVAAGVGAAAAVDLNAPYLKRVLTGSPYVIAKWAMTLDGKTAAAGGDSRWISSPESRAEVHAVRGRVDGIVVGVGTVLADDPQLTARPPGLRSPTRIVMDSRGRTPLDSHLARTAREVATLIVVGAEAPSEAIDALRASGCEVLSLPEARRPHVDRLLSELGRRGMTNVLLEGGGVVLAAFFEIGAVDEVDVFIAPLIEGGDHARTAVRGVGRRLMSDSLRLQNVRRSLVADDVRIQGEVSHQWREHLDDRLTSCPGQVANPT</sequence>
<keyword evidence="8 12" id="KW-0862">Zinc</keyword>
<evidence type="ECO:0000256" key="6">
    <source>
        <dbReference type="ARBA" id="ARBA00022619"/>
    </source>
</evidence>
<keyword evidence="6 12" id="KW-0686">Riboflavin biosynthesis</keyword>
<evidence type="ECO:0000313" key="15">
    <source>
        <dbReference type="Proteomes" id="UP001216907"/>
    </source>
</evidence>
<dbReference type="InterPro" id="IPR016193">
    <property type="entry name" value="Cytidine_deaminase-like"/>
</dbReference>
<dbReference type="SUPFAM" id="SSF53927">
    <property type="entry name" value="Cytidine deaminase-like"/>
    <property type="match status" value="1"/>
</dbReference>
<comment type="caution">
    <text evidence="14">The sequence shown here is derived from an EMBL/GenBank/DDBJ whole genome shotgun (WGS) entry which is preliminary data.</text>
</comment>
<evidence type="ECO:0000256" key="7">
    <source>
        <dbReference type="ARBA" id="ARBA00022723"/>
    </source>
</evidence>
<dbReference type="InterPro" id="IPR050765">
    <property type="entry name" value="Riboflavin_Biosynth_HTPR"/>
</dbReference>
<comment type="similarity">
    <text evidence="4 12">In the N-terminal section; belongs to the cytidine and deoxycytidylate deaminase family.</text>
</comment>
<evidence type="ECO:0000256" key="4">
    <source>
        <dbReference type="ARBA" id="ARBA00005259"/>
    </source>
</evidence>
<accession>A0ABT6F5R0</accession>
<dbReference type="EMBL" id="JARRAG010000001">
    <property type="protein sequence ID" value="MDG3002910.1"/>
    <property type="molecule type" value="Genomic_DNA"/>
</dbReference>
<evidence type="ECO:0000256" key="2">
    <source>
        <dbReference type="ARBA" id="ARBA00004882"/>
    </source>
</evidence>
<comment type="pathway">
    <text evidence="3 12">Cofactor biosynthesis; riboflavin biosynthesis; 5-amino-6-(D-ribitylamino)uracil from GTP: step 3/4.</text>
</comment>
<dbReference type="InterPro" id="IPR004794">
    <property type="entry name" value="Eubact_RibD"/>
</dbReference>
<comment type="catalytic activity">
    <reaction evidence="12">
        <text>5-amino-6-(5-phospho-D-ribitylamino)uracil + NADP(+) = 5-amino-6-(5-phospho-D-ribosylamino)uracil + NADPH + H(+)</text>
        <dbReference type="Rhea" id="RHEA:17845"/>
        <dbReference type="ChEBI" id="CHEBI:15378"/>
        <dbReference type="ChEBI" id="CHEBI:57783"/>
        <dbReference type="ChEBI" id="CHEBI:58349"/>
        <dbReference type="ChEBI" id="CHEBI:58421"/>
        <dbReference type="ChEBI" id="CHEBI:58453"/>
        <dbReference type="EC" id="1.1.1.193"/>
    </reaction>
</comment>
<evidence type="ECO:0000256" key="12">
    <source>
        <dbReference type="PIRNR" id="PIRNR006769"/>
    </source>
</evidence>
<evidence type="ECO:0000256" key="8">
    <source>
        <dbReference type="ARBA" id="ARBA00022833"/>
    </source>
</evidence>
<name>A0ABT6F5R0_9BACT</name>
<protein>
    <recommendedName>
        <fullName evidence="12">Riboflavin biosynthesis protein RibD</fullName>
    </recommendedName>
    <domain>
        <recommendedName>
            <fullName evidence="12">Diaminohydroxyphosphoribosylaminopyrimidine deaminase</fullName>
            <shortName evidence="12">DRAP deaminase</shortName>
            <ecNumber evidence="12">3.5.4.26</ecNumber>
        </recommendedName>
        <alternativeName>
            <fullName evidence="12">Riboflavin-specific deaminase</fullName>
        </alternativeName>
    </domain>
    <domain>
        <recommendedName>
            <fullName evidence="12">5-amino-6-(5-phosphoribosylamino)uracil reductase</fullName>
            <ecNumber evidence="12">1.1.1.193</ecNumber>
        </recommendedName>
        <alternativeName>
            <fullName evidence="12">HTP reductase</fullName>
        </alternativeName>
    </domain>
</protein>
<keyword evidence="12 14" id="KW-0378">Hydrolase</keyword>
<dbReference type="Gene3D" id="3.40.430.10">
    <property type="entry name" value="Dihydrofolate Reductase, subunit A"/>
    <property type="match status" value="1"/>
</dbReference>
<evidence type="ECO:0000313" key="14">
    <source>
        <dbReference type="EMBL" id="MDG3002910.1"/>
    </source>
</evidence>
<dbReference type="InterPro" id="IPR002125">
    <property type="entry name" value="CMP_dCMP_dom"/>
</dbReference>
<keyword evidence="11" id="KW-0511">Multifunctional enzyme</keyword>
<reference evidence="14 15" key="1">
    <citation type="submission" date="2023-03" db="EMBL/GenBank/DDBJ databases">
        <title>Paludisphaera mucosa sp. nov. a novel planctomycete from northern fen.</title>
        <authorList>
            <person name="Ivanova A."/>
        </authorList>
    </citation>
    <scope>NUCLEOTIDE SEQUENCE [LARGE SCALE GENOMIC DNA]</scope>
    <source>
        <strain evidence="14 15">Pla2</strain>
    </source>
</reference>
<evidence type="ECO:0000256" key="11">
    <source>
        <dbReference type="ARBA" id="ARBA00023268"/>
    </source>
</evidence>
<dbReference type="PROSITE" id="PS00903">
    <property type="entry name" value="CYT_DCMP_DEAMINASES_1"/>
    <property type="match status" value="1"/>
</dbReference>
<evidence type="ECO:0000256" key="9">
    <source>
        <dbReference type="ARBA" id="ARBA00022857"/>
    </source>
</evidence>
<comment type="similarity">
    <text evidence="5 12">In the C-terminal section; belongs to the HTP reductase family.</text>
</comment>
<dbReference type="Gene3D" id="3.40.140.10">
    <property type="entry name" value="Cytidine Deaminase, domain 2"/>
    <property type="match status" value="1"/>
</dbReference>
<keyword evidence="10 12" id="KW-0560">Oxidoreductase</keyword>
<comment type="pathway">
    <text evidence="2 12">Cofactor biosynthesis; riboflavin biosynthesis; 5-amino-6-(D-ribitylamino)uracil from GTP: step 2/4.</text>
</comment>
<keyword evidence="9 12" id="KW-0521">NADP</keyword>
<evidence type="ECO:0000256" key="5">
    <source>
        <dbReference type="ARBA" id="ARBA00007417"/>
    </source>
</evidence>
<dbReference type="CDD" id="cd01284">
    <property type="entry name" value="Riboflavin_deaminase-reductase"/>
    <property type="match status" value="1"/>
</dbReference>
<dbReference type="PIRSF" id="PIRSF006769">
    <property type="entry name" value="RibD"/>
    <property type="match status" value="1"/>
</dbReference>
<evidence type="ECO:0000256" key="3">
    <source>
        <dbReference type="ARBA" id="ARBA00004910"/>
    </source>
</evidence>
<comment type="function">
    <text evidence="1 12">Converts 2,5-diamino-6-(ribosylamino)-4(3h)-pyrimidinone 5'-phosphate into 5-amino-6-(ribosylamino)-2,4(1h,3h)-pyrimidinedione 5'-phosphate.</text>
</comment>
<dbReference type="Pfam" id="PF01872">
    <property type="entry name" value="RibD_C"/>
    <property type="match status" value="1"/>
</dbReference>
<proteinExistence type="inferred from homology"/>
<dbReference type="Proteomes" id="UP001216907">
    <property type="component" value="Unassembled WGS sequence"/>
</dbReference>
<feature type="domain" description="CMP/dCMP-type deaminase" evidence="13">
    <location>
        <begin position="1"/>
        <end position="117"/>
    </location>
</feature>
<keyword evidence="7 12" id="KW-0479">Metal-binding</keyword>